<sequence length="97" mass="11058">MQSVTLEMGAVFKPRVQVFGFESMCRMIESGVGIGVLPESCARRYARTMRLKLVELTDTWARRRRCMIHKDLESLPLCGQALIEAIIARYNQPDPDV</sequence>
<dbReference type="Pfam" id="PF03466">
    <property type="entry name" value="LysR_substrate"/>
    <property type="match status" value="1"/>
</dbReference>
<evidence type="ECO:0000313" key="3">
    <source>
        <dbReference type="Proteomes" id="UP001596422"/>
    </source>
</evidence>
<name>A0ABW1ZXS7_9GAMM</name>
<dbReference type="EMBL" id="JBHSWE010000001">
    <property type="protein sequence ID" value="MFC6669987.1"/>
    <property type="molecule type" value="Genomic_DNA"/>
</dbReference>
<feature type="domain" description="LysR substrate-binding" evidence="1">
    <location>
        <begin position="12"/>
        <end position="88"/>
    </location>
</feature>
<evidence type="ECO:0000313" key="2">
    <source>
        <dbReference type="EMBL" id="MFC6669987.1"/>
    </source>
</evidence>
<gene>
    <name evidence="2" type="ORF">ACFQDL_07730</name>
</gene>
<evidence type="ECO:0000259" key="1">
    <source>
        <dbReference type="Pfam" id="PF03466"/>
    </source>
</evidence>
<keyword evidence="3" id="KW-1185">Reference proteome</keyword>
<organism evidence="2 3">
    <name type="scientific">Marinobacterium aestuariivivens</name>
    <dbReference type="NCBI Taxonomy" id="1698799"/>
    <lineage>
        <taxon>Bacteria</taxon>
        <taxon>Pseudomonadati</taxon>
        <taxon>Pseudomonadota</taxon>
        <taxon>Gammaproteobacteria</taxon>
        <taxon>Oceanospirillales</taxon>
        <taxon>Oceanospirillaceae</taxon>
        <taxon>Marinobacterium</taxon>
    </lineage>
</organism>
<comment type="caution">
    <text evidence="2">The sequence shown here is derived from an EMBL/GenBank/DDBJ whole genome shotgun (WGS) entry which is preliminary data.</text>
</comment>
<dbReference type="SUPFAM" id="SSF53850">
    <property type="entry name" value="Periplasmic binding protein-like II"/>
    <property type="match status" value="1"/>
</dbReference>
<proteinExistence type="predicted"/>
<dbReference type="Gene3D" id="3.40.190.290">
    <property type="match status" value="1"/>
</dbReference>
<protein>
    <submittedName>
        <fullName evidence="2">LysR substrate-binding domain-containing protein</fullName>
    </submittedName>
</protein>
<reference evidence="3" key="1">
    <citation type="journal article" date="2019" name="Int. J. Syst. Evol. Microbiol.">
        <title>The Global Catalogue of Microorganisms (GCM) 10K type strain sequencing project: providing services to taxonomists for standard genome sequencing and annotation.</title>
        <authorList>
            <consortium name="The Broad Institute Genomics Platform"/>
            <consortium name="The Broad Institute Genome Sequencing Center for Infectious Disease"/>
            <person name="Wu L."/>
            <person name="Ma J."/>
        </authorList>
    </citation>
    <scope>NUCLEOTIDE SEQUENCE [LARGE SCALE GENOMIC DNA]</scope>
    <source>
        <strain evidence="3">NBRC 111756</strain>
    </source>
</reference>
<dbReference type="Proteomes" id="UP001596422">
    <property type="component" value="Unassembled WGS sequence"/>
</dbReference>
<dbReference type="InterPro" id="IPR005119">
    <property type="entry name" value="LysR_subst-bd"/>
</dbReference>
<accession>A0ABW1ZXS7</accession>
<dbReference type="RefSeq" id="WP_379912954.1">
    <property type="nucleotide sequence ID" value="NZ_JBHSWE010000001.1"/>
</dbReference>